<protein>
    <recommendedName>
        <fullName evidence="4">DUF2145 domain-containing protein</fullName>
    </recommendedName>
</protein>
<dbReference type="InterPro" id="IPR014547">
    <property type="entry name" value="UCP028477"/>
</dbReference>
<evidence type="ECO:0008006" key="4">
    <source>
        <dbReference type="Google" id="ProtNLM"/>
    </source>
</evidence>
<proteinExistence type="predicted"/>
<dbReference type="Pfam" id="PF09916">
    <property type="entry name" value="DUF2145"/>
    <property type="match status" value="1"/>
</dbReference>
<feature type="chain" id="PRO_5045099923" description="DUF2145 domain-containing protein" evidence="1">
    <location>
        <begin position="34"/>
        <end position="275"/>
    </location>
</feature>
<accession>A0ABV2QA15</accession>
<evidence type="ECO:0000313" key="3">
    <source>
        <dbReference type="Proteomes" id="UP001549320"/>
    </source>
</evidence>
<dbReference type="EMBL" id="JBEPSH010000005">
    <property type="protein sequence ID" value="MET4577876.1"/>
    <property type="molecule type" value="Genomic_DNA"/>
</dbReference>
<feature type="signal peptide" evidence="1">
    <location>
        <begin position="1"/>
        <end position="33"/>
    </location>
</feature>
<keyword evidence="3" id="KW-1185">Reference proteome</keyword>
<dbReference type="Proteomes" id="UP001549320">
    <property type="component" value="Unassembled WGS sequence"/>
</dbReference>
<gene>
    <name evidence="2" type="ORF">ABIE13_002987</name>
</gene>
<organism evidence="2 3">
    <name type="scientific">Ottowia thiooxydans</name>
    <dbReference type="NCBI Taxonomy" id="219182"/>
    <lineage>
        <taxon>Bacteria</taxon>
        <taxon>Pseudomonadati</taxon>
        <taxon>Pseudomonadota</taxon>
        <taxon>Betaproteobacteria</taxon>
        <taxon>Burkholderiales</taxon>
        <taxon>Comamonadaceae</taxon>
        <taxon>Ottowia</taxon>
    </lineage>
</organism>
<sequence>MEKTLKSLSRFSASLCAALIAVLVALASGNAYAGRSCTAAKLSPQAIERSLTLAQQTASALENTYEKDGTRVVLLARAGQDLTRYQQTWSHVAWAYRLPTGGWQVVHKLNDCGSDRSMLMRHGLGEFFLDDLWRHQAAWHTVPKAWEEALWSLLQNNTRVVAMHEPRYSMVSYAWGTRYQQSNQWAAETLALAAEPGMLSRQQAQGWLRLKDYKPAILEIRALTRLGGRATAANIAFDDHPNAQRFANQIETVTADSMLAWLERLAPGGQGRTGL</sequence>
<evidence type="ECO:0000313" key="2">
    <source>
        <dbReference type="EMBL" id="MET4577876.1"/>
    </source>
</evidence>
<reference evidence="2 3" key="1">
    <citation type="submission" date="2024-06" db="EMBL/GenBank/DDBJ databases">
        <title>Sorghum-associated microbial communities from plants grown in Nebraska, USA.</title>
        <authorList>
            <person name="Schachtman D."/>
        </authorList>
    </citation>
    <scope>NUCLEOTIDE SEQUENCE [LARGE SCALE GENOMIC DNA]</scope>
    <source>
        <strain evidence="2 3">2709</strain>
    </source>
</reference>
<name>A0ABV2QA15_9BURK</name>
<comment type="caution">
    <text evidence="2">The sequence shown here is derived from an EMBL/GenBank/DDBJ whole genome shotgun (WGS) entry which is preliminary data.</text>
</comment>
<keyword evidence="1" id="KW-0732">Signal</keyword>
<evidence type="ECO:0000256" key="1">
    <source>
        <dbReference type="SAM" id="SignalP"/>
    </source>
</evidence>